<keyword evidence="3" id="KW-1185">Reference proteome</keyword>
<dbReference type="Proteomes" id="UP000001542">
    <property type="component" value="Unassembled WGS sequence"/>
</dbReference>
<dbReference type="InParanoid" id="A2ESC6"/>
<proteinExistence type="predicted"/>
<dbReference type="EMBL" id="DS113475">
    <property type="protein sequence ID" value="EAY04429.1"/>
    <property type="molecule type" value="Genomic_DNA"/>
</dbReference>
<keyword evidence="1" id="KW-0040">ANK repeat</keyword>
<accession>A2ESC6</accession>
<dbReference type="Pfam" id="PF13637">
    <property type="entry name" value="Ank_4"/>
    <property type="match status" value="1"/>
</dbReference>
<evidence type="ECO:0000256" key="1">
    <source>
        <dbReference type="PROSITE-ProRule" id="PRU00023"/>
    </source>
</evidence>
<sequence length="58" mass="6737">MIKAELIYSTKYLHFAAMNDSKETAELLISHDANISEKDENGVTALHLYNIYILRYFI</sequence>
<reference evidence="2" key="2">
    <citation type="journal article" date="2007" name="Science">
        <title>Draft genome sequence of the sexually transmitted pathogen Trichomonas vaginalis.</title>
        <authorList>
            <person name="Carlton J.M."/>
            <person name="Hirt R.P."/>
            <person name="Silva J.C."/>
            <person name="Delcher A.L."/>
            <person name="Schatz M."/>
            <person name="Zhao Q."/>
            <person name="Wortman J.R."/>
            <person name="Bidwell S.L."/>
            <person name="Alsmark U.C.M."/>
            <person name="Besteiro S."/>
            <person name="Sicheritz-Ponten T."/>
            <person name="Noel C.J."/>
            <person name="Dacks J.B."/>
            <person name="Foster P.G."/>
            <person name="Simillion C."/>
            <person name="Van de Peer Y."/>
            <person name="Miranda-Saavedra D."/>
            <person name="Barton G.J."/>
            <person name="Westrop G.D."/>
            <person name="Mueller S."/>
            <person name="Dessi D."/>
            <person name="Fiori P.L."/>
            <person name="Ren Q."/>
            <person name="Paulsen I."/>
            <person name="Zhang H."/>
            <person name="Bastida-Corcuera F.D."/>
            <person name="Simoes-Barbosa A."/>
            <person name="Brown M.T."/>
            <person name="Hayes R.D."/>
            <person name="Mukherjee M."/>
            <person name="Okumura C.Y."/>
            <person name="Schneider R."/>
            <person name="Smith A.J."/>
            <person name="Vanacova S."/>
            <person name="Villalvazo M."/>
            <person name="Haas B.J."/>
            <person name="Pertea M."/>
            <person name="Feldblyum T.V."/>
            <person name="Utterback T.R."/>
            <person name="Shu C.L."/>
            <person name="Osoegawa K."/>
            <person name="de Jong P.J."/>
            <person name="Hrdy I."/>
            <person name="Horvathova L."/>
            <person name="Zubacova Z."/>
            <person name="Dolezal P."/>
            <person name="Malik S.B."/>
            <person name="Logsdon J.M. Jr."/>
            <person name="Henze K."/>
            <person name="Gupta A."/>
            <person name="Wang C.C."/>
            <person name="Dunne R.L."/>
            <person name="Upcroft J.A."/>
            <person name="Upcroft P."/>
            <person name="White O."/>
            <person name="Salzberg S.L."/>
            <person name="Tang P."/>
            <person name="Chiu C.-H."/>
            <person name="Lee Y.-S."/>
            <person name="Embley T.M."/>
            <person name="Coombs G.H."/>
            <person name="Mottram J.C."/>
            <person name="Tachezy J."/>
            <person name="Fraser-Liggett C.M."/>
            <person name="Johnson P.J."/>
        </authorList>
    </citation>
    <scope>NUCLEOTIDE SEQUENCE [LARGE SCALE GENOMIC DNA]</scope>
    <source>
        <strain evidence="2">G3</strain>
    </source>
</reference>
<gene>
    <name evidence="2" type="ORF">TVAG_396150</name>
</gene>
<dbReference type="RefSeq" id="XP_001316652.1">
    <property type="nucleotide sequence ID" value="XM_001316617.1"/>
</dbReference>
<dbReference type="VEuPathDB" id="TrichDB:TVAGG3_0883410"/>
<dbReference type="Gene3D" id="1.25.40.20">
    <property type="entry name" value="Ankyrin repeat-containing domain"/>
    <property type="match status" value="1"/>
</dbReference>
<dbReference type="InterPro" id="IPR002110">
    <property type="entry name" value="Ankyrin_rpt"/>
</dbReference>
<evidence type="ECO:0000313" key="2">
    <source>
        <dbReference type="EMBL" id="EAY04429.1"/>
    </source>
</evidence>
<dbReference type="InterPro" id="IPR036770">
    <property type="entry name" value="Ankyrin_rpt-contain_sf"/>
</dbReference>
<reference evidence="2" key="1">
    <citation type="submission" date="2006-10" db="EMBL/GenBank/DDBJ databases">
        <authorList>
            <person name="Amadeo P."/>
            <person name="Zhao Q."/>
            <person name="Wortman J."/>
            <person name="Fraser-Liggett C."/>
            <person name="Carlton J."/>
        </authorList>
    </citation>
    <scope>NUCLEOTIDE SEQUENCE</scope>
    <source>
        <strain evidence="2">G3</strain>
    </source>
</reference>
<dbReference type="AlphaFoldDB" id="A2ESC6"/>
<dbReference type="KEGG" id="tva:4762289"/>
<feature type="repeat" description="ANK" evidence="1">
    <location>
        <begin position="8"/>
        <end position="40"/>
    </location>
</feature>
<dbReference type="SUPFAM" id="SSF48403">
    <property type="entry name" value="Ankyrin repeat"/>
    <property type="match status" value="1"/>
</dbReference>
<dbReference type="SMR" id="A2ESC6"/>
<dbReference type="PROSITE" id="PS50088">
    <property type="entry name" value="ANK_REPEAT"/>
    <property type="match status" value="1"/>
</dbReference>
<protein>
    <submittedName>
        <fullName evidence="2">Uncharacterized protein</fullName>
    </submittedName>
</protein>
<dbReference type="VEuPathDB" id="TrichDB:TVAG_396150"/>
<evidence type="ECO:0000313" key="3">
    <source>
        <dbReference type="Proteomes" id="UP000001542"/>
    </source>
</evidence>
<name>A2ESC6_TRIV3</name>
<organism evidence="2 3">
    <name type="scientific">Trichomonas vaginalis (strain ATCC PRA-98 / G3)</name>
    <dbReference type="NCBI Taxonomy" id="412133"/>
    <lineage>
        <taxon>Eukaryota</taxon>
        <taxon>Metamonada</taxon>
        <taxon>Parabasalia</taxon>
        <taxon>Trichomonadida</taxon>
        <taxon>Trichomonadidae</taxon>
        <taxon>Trichomonas</taxon>
    </lineage>
</organism>